<accession>A0ABS8C6V6</accession>
<reference evidence="1 2" key="1">
    <citation type="submission" date="2021-10" db="EMBL/GenBank/DDBJ databases">
        <title>Alishewanella koreense sp. nov. isolated from seawater of southwestern coast in South Korea and the proposal for the reclassification of Rheinheimera perlucida and Rheinheimera tuosuensis as Arsukibacterium perlucida and Arsukibacterium tuosuensis.</title>
        <authorList>
            <person name="Kim K.H."/>
            <person name="Ruan W."/>
            <person name="Kim K.R."/>
            <person name="Baek J.H."/>
            <person name="Jeon C.O."/>
        </authorList>
    </citation>
    <scope>NUCLEOTIDE SEQUENCE [LARGE SCALE GENOMIC DNA]</scope>
    <source>
        <strain evidence="1 2">16-MA</strain>
    </source>
</reference>
<dbReference type="RefSeq" id="WP_226752133.1">
    <property type="nucleotide sequence ID" value="NZ_JAEINI020000013.1"/>
</dbReference>
<organism evidence="1 2">
    <name type="scientific">Alishewanella maricola</name>
    <dbReference type="NCBI Taxonomy" id="2795740"/>
    <lineage>
        <taxon>Bacteria</taxon>
        <taxon>Pseudomonadati</taxon>
        <taxon>Pseudomonadota</taxon>
        <taxon>Gammaproteobacteria</taxon>
        <taxon>Alteromonadales</taxon>
        <taxon>Alteromonadaceae</taxon>
        <taxon>Alishewanella</taxon>
    </lineage>
</organism>
<comment type="caution">
    <text evidence="1">The sequence shown here is derived from an EMBL/GenBank/DDBJ whole genome shotgun (WGS) entry which is preliminary data.</text>
</comment>
<sequence>SYSDPTFSDVGWQVKMADIAQIKQVTDAQQNFLSNVLVLKNGEQKQLMYGNYRGFDRRAFFKALVLANPNIMVPDNIYSYKMQRPAWAKRIRKKLGWDE</sequence>
<evidence type="ECO:0000313" key="1">
    <source>
        <dbReference type="EMBL" id="MCB5228070.1"/>
    </source>
</evidence>
<protein>
    <submittedName>
        <fullName evidence="1">Uncharacterized protein</fullName>
    </submittedName>
</protein>
<dbReference type="EMBL" id="JAEINI020000013">
    <property type="protein sequence ID" value="MCB5228070.1"/>
    <property type="molecule type" value="Genomic_DNA"/>
</dbReference>
<keyword evidence="2" id="KW-1185">Reference proteome</keyword>
<evidence type="ECO:0000313" key="2">
    <source>
        <dbReference type="Proteomes" id="UP000633814"/>
    </source>
</evidence>
<dbReference type="Proteomes" id="UP000633814">
    <property type="component" value="Unassembled WGS sequence"/>
</dbReference>
<proteinExistence type="predicted"/>
<name>A0ABS8C6V6_9ALTE</name>
<gene>
    <name evidence="1" type="ORF">JAO78_014760</name>
</gene>
<feature type="non-terminal residue" evidence="1">
    <location>
        <position position="1"/>
    </location>
</feature>